<organism evidence="2 3">
    <name type="scientific">Solea senegalensis</name>
    <name type="common">Senegalese sole</name>
    <dbReference type="NCBI Taxonomy" id="28829"/>
    <lineage>
        <taxon>Eukaryota</taxon>
        <taxon>Metazoa</taxon>
        <taxon>Chordata</taxon>
        <taxon>Craniata</taxon>
        <taxon>Vertebrata</taxon>
        <taxon>Euteleostomi</taxon>
        <taxon>Actinopterygii</taxon>
        <taxon>Neopterygii</taxon>
        <taxon>Teleostei</taxon>
        <taxon>Neoteleostei</taxon>
        <taxon>Acanthomorphata</taxon>
        <taxon>Carangaria</taxon>
        <taxon>Pleuronectiformes</taxon>
        <taxon>Pleuronectoidei</taxon>
        <taxon>Soleidae</taxon>
        <taxon>Solea</taxon>
    </lineage>
</organism>
<name>A0AAV6SII0_SOLSE</name>
<gene>
    <name evidence="2" type="ORF">JOB18_016398</name>
</gene>
<accession>A0AAV6SII0</accession>
<protein>
    <submittedName>
        <fullName evidence="2">Uncharacterized protein</fullName>
    </submittedName>
</protein>
<proteinExistence type="predicted"/>
<reference evidence="2 3" key="1">
    <citation type="journal article" date="2021" name="Sci. Rep.">
        <title>Chromosome anchoring in Senegalese sole (Solea senegalensis) reveals sex-associated markers and genome rearrangements in flatfish.</title>
        <authorList>
            <person name="Guerrero-Cozar I."/>
            <person name="Gomez-Garrido J."/>
            <person name="Berbel C."/>
            <person name="Martinez-Blanch J.F."/>
            <person name="Alioto T."/>
            <person name="Claros M.G."/>
            <person name="Gagnaire P.A."/>
            <person name="Manchado M."/>
        </authorList>
    </citation>
    <scope>NUCLEOTIDE SEQUENCE [LARGE SCALE GENOMIC DNA]</scope>
    <source>
        <strain evidence="2">Sse05_10M</strain>
    </source>
</reference>
<dbReference type="EMBL" id="JAGKHQ010000004">
    <property type="protein sequence ID" value="KAG7517795.1"/>
    <property type="molecule type" value="Genomic_DNA"/>
</dbReference>
<evidence type="ECO:0000313" key="3">
    <source>
        <dbReference type="Proteomes" id="UP000693946"/>
    </source>
</evidence>
<dbReference type="AlphaFoldDB" id="A0AAV6SII0"/>
<dbReference type="Proteomes" id="UP000693946">
    <property type="component" value="Linkage Group LG12"/>
</dbReference>
<feature type="region of interest" description="Disordered" evidence="1">
    <location>
        <begin position="67"/>
        <end position="92"/>
    </location>
</feature>
<evidence type="ECO:0000256" key="1">
    <source>
        <dbReference type="SAM" id="MobiDB-lite"/>
    </source>
</evidence>
<keyword evidence="3" id="KW-1185">Reference proteome</keyword>
<evidence type="ECO:0000313" key="2">
    <source>
        <dbReference type="EMBL" id="KAG7517795.1"/>
    </source>
</evidence>
<sequence length="154" mass="16582">MVAQQNASCLSISARYCKVCTQARVSAVTFPRRAAAFEVKVEDDIARETEVSARGVALLTIENARPDGSLPRHQCSPPTGTPHTPSREGAGSEVTHLRSRGIIFQGLEVCCQAAVLRGEVAASTEDGKIREARRKGGWGGGRCQYRCPQTDRLA</sequence>
<comment type="caution">
    <text evidence="2">The sequence shown here is derived from an EMBL/GenBank/DDBJ whole genome shotgun (WGS) entry which is preliminary data.</text>
</comment>